<dbReference type="InterPro" id="IPR036086">
    <property type="entry name" value="ParB/Sulfiredoxin_sf"/>
</dbReference>
<comment type="similarity">
    <text evidence="1">Belongs to the ParB family.</text>
</comment>
<gene>
    <name evidence="3" type="ORF">PL50_18790</name>
</gene>
<dbReference type="Gene3D" id="1.10.10.2830">
    <property type="match status" value="1"/>
</dbReference>
<dbReference type="InterPro" id="IPR011111">
    <property type="entry name" value="Plasmid_RepB"/>
</dbReference>
<dbReference type="EMBL" id="AAGKZC010000024">
    <property type="protein sequence ID" value="EBP2042197.1"/>
    <property type="molecule type" value="Genomic_DNA"/>
</dbReference>
<dbReference type="Pfam" id="PF02195">
    <property type="entry name" value="ParB_N"/>
    <property type="match status" value="1"/>
</dbReference>
<feature type="domain" description="ParB-like N-terminal" evidence="2">
    <location>
        <begin position="11"/>
        <end position="100"/>
    </location>
</feature>
<reference evidence="3" key="1">
    <citation type="submission" date="2018-07" db="EMBL/GenBank/DDBJ databases">
        <authorList>
            <consortium name="GenomeTrakr network: Whole genome sequencing for foodborne pathogen traceback"/>
        </authorList>
    </citation>
    <scope>NUCLEOTIDE SEQUENCE</scope>
    <source>
        <strain evidence="3">CFSAN008688</strain>
    </source>
</reference>
<dbReference type="GO" id="GO:0005694">
    <property type="term" value="C:chromosome"/>
    <property type="evidence" value="ECO:0007669"/>
    <property type="project" value="TreeGrafter"/>
</dbReference>
<proteinExistence type="inferred from homology"/>
<organism evidence="3">
    <name type="scientific">Salmonella enterica</name>
    <name type="common">Salmonella choleraesuis</name>
    <dbReference type="NCBI Taxonomy" id="28901"/>
    <lineage>
        <taxon>Bacteria</taxon>
        <taxon>Pseudomonadati</taxon>
        <taxon>Pseudomonadota</taxon>
        <taxon>Gammaproteobacteria</taxon>
        <taxon>Enterobacterales</taxon>
        <taxon>Enterobacteriaceae</taxon>
        <taxon>Salmonella</taxon>
    </lineage>
</organism>
<dbReference type="SUPFAM" id="SSF110849">
    <property type="entry name" value="ParB/Sulfiredoxin"/>
    <property type="match status" value="1"/>
</dbReference>
<dbReference type="PANTHER" id="PTHR33375:SF1">
    <property type="entry name" value="CHROMOSOME-PARTITIONING PROTEIN PARB-RELATED"/>
    <property type="match status" value="1"/>
</dbReference>
<name>A0A5U2TS86_SALER</name>
<dbReference type="AlphaFoldDB" id="A0A5U2TS86"/>
<dbReference type="SMART" id="SM00470">
    <property type="entry name" value="ParB"/>
    <property type="match status" value="1"/>
</dbReference>
<dbReference type="PANTHER" id="PTHR33375">
    <property type="entry name" value="CHROMOSOME-PARTITIONING PROTEIN PARB-RELATED"/>
    <property type="match status" value="1"/>
</dbReference>
<comment type="caution">
    <text evidence="3">The sequence shown here is derived from an EMBL/GenBank/DDBJ whole genome shotgun (WGS) entry which is preliminary data.</text>
</comment>
<dbReference type="Gene3D" id="3.90.1530.30">
    <property type="match status" value="1"/>
</dbReference>
<dbReference type="Pfam" id="PF07506">
    <property type="entry name" value="RepB"/>
    <property type="match status" value="1"/>
</dbReference>
<dbReference type="GO" id="GO:0003677">
    <property type="term" value="F:DNA binding"/>
    <property type="evidence" value="ECO:0007669"/>
    <property type="project" value="InterPro"/>
</dbReference>
<evidence type="ECO:0000313" key="3">
    <source>
        <dbReference type="EMBL" id="EBP2042197.1"/>
    </source>
</evidence>
<dbReference type="NCBIfam" id="TIGR00180">
    <property type="entry name" value="parB_part"/>
    <property type="match status" value="1"/>
</dbReference>
<dbReference type="InterPro" id="IPR050336">
    <property type="entry name" value="Chromosome_partition/occlusion"/>
</dbReference>
<dbReference type="InterPro" id="IPR004437">
    <property type="entry name" value="ParB/RepB/Spo0J"/>
</dbReference>
<dbReference type="InterPro" id="IPR003115">
    <property type="entry name" value="ParB_N"/>
</dbReference>
<dbReference type="GO" id="GO:0007059">
    <property type="term" value="P:chromosome segregation"/>
    <property type="evidence" value="ECO:0007669"/>
    <property type="project" value="TreeGrafter"/>
</dbReference>
<protein>
    <submittedName>
        <fullName evidence="3">ParB/RepB/Spo0J family partition protein</fullName>
    </submittedName>
</protein>
<evidence type="ECO:0000256" key="1">
    <source>
        <dbReference type="ARBA" id="ARBA00006295"/>
    </source>
</evidence>
<sequence length="299" mass="34380">MQPETFPHQIVMISIDQIKIINPRPRNKFIHDGIKESINKRGLSKPVTVRRIEDPIYFYALVCGQGRIEAILGLGESLVPAIIRDISEEDAYIMSLAENIVRRKPRSNELLEVVRTMNKKGLTDSEIAEILGYSGSWVSYIRKLLEKGEHKLLSAADRGEIPLYLAVEFSKCNNEDSQRLLVDAYENKLIKTKDIQKIRGILNQRQEGRKGNNTLAYSQRKDSKRMTTDELMKMYKDTIHEHRSILDHSDFINEKLTIINEIFTKLLQHDSFIKLASEEKLAEIPNHILIAINGDNKND</sequence>
<evidence type="ECO:0000259" key="2">
    <source>
        <dbReference type="SMART" id="SM00470"/>
    </source>
</evidence>
<accession>A0A5U2TS86</accession>
<dbReference type="SUPFAM" id="SSF109709">
    <property type="entry name" value="KorB DNA-binding domain-like"/>
    <property type="match status" value="1"/>
</dbReference>